<evidence type="ECO:0000313" key="3">
    <source>
        <dbReference type="EMBL" id="KAF7341691.1"/>
    </source>
</evidence>
<accession>A0A8H6XJL9</accession>
<reference evidence="3" key="1">
    <citation type="submission" date="2020-05" db="EMBL/GenBank/DDBJ databases">
        <title>Mycena genomes resolve the evolution of fungal bioluminescence.</title>
        <authorList>
            <person name="Tsai I.J."/>
        </authorList>
    </citation>
    <scope>NUCLEOTIDE SEQUENCE</scope>
    <source>
        <strain evidence="3">160909Yilan</strain>
    </source>
</reference>
<sequence length="330" mass="35363">MPLPTFNFFTTADEVTTVLADEIKGKTVLVTGSSLNGIGFETARVIAKHADLVIITGYNLGRLKLSEDAIKHNVPSANIRPLVLDLSSLSAVRKAAAEVDAYPEPLHVLIHNAAAPTGPLKFTVDGLENQLATGHIGPFLLTKLLARKLLASVSSSDGAVPRVVFVSSMAQARCKEIDFTRLGRPNPVTYTGFGAYSLTKAANVLTARALCSRSKGRINAYSLHPGGVFTNINQKEESLADLKSVGILLPNGQPNMDIVPWKTIPQGAATTVVAAFDPRLNDVPGAYLHDCIPANEKVSPYCADPVNAEKLWTATEDVIGEKFTFRESFL</sequence>
<comment type="caution">
    <text evidence="3">The sequence shown here is derived from an EMBL/GenBank/DDBJ whole genome shotgun (WGS) entry which is preliminary data.</text>
</comment>
<dbReference type="Gene3D" id="3.40.50.720">
    <property type="entry name" value="NAD(P)-binding Rossmann-like Domain"/>
    <property type="match status" value="1"/>
</dbReference>
<keyword evidence="2" id="KW-0560">Oxidoreductase</keyword>
<dbReference type="Proteomes" id="UP000623467">
    <property type="component" value="Unassembled WGS sequence"/>
</dbReference>
<proteinExistence type="inferred from homology"/>
<dbReference type="OrthoDB" id="191139at2759"/>
<dbReference type="PANTHER" id="PTHR24320:SF283">
    <property type="entry name" value="RETINOL DEHYDROGENASE 11"/>
    <property type="match status" value="1"/>
</dbReference>
<name>A0A8H6XJL9_9AGAR</name>
<dbReference type="EMBL" id="JACAZH010000027">
    <property type="protein sequence ID" value="KAF7341691.1"/>
    <property type="molecule type" value="Genomic_DNA"/>
</dbReference>
<protein>
    <submittedName>
        <fullName evidence="3">Short-chain dehydrogenase/reductase family protein</fullName>
    </submittedName>
</protein>
<evidence type="ECO:0000313" key="4">
    <source>
        <dbReference type="Proteomes" id="UP000623467"/>
    </source>
</evidence>
<dbReference type="PANTHER" id="PTHR24320">
    <property type="entry name" value="RETINOL DEHYDROGENASE"/>
    <property type="match status" value="1"/>
</dbReference>
<dbReference type="SUPFAM" id="SSF51735">
    <property type="entry name" value="NAD(P)-binding Rossmann-fold domains"/>
    <property type="match status" value="1"/>
</dbReference>
<organism evidence="3 4">
    <name type="scientific">Mycena sanguinolenta</name>
    <dbReference type="NCBI Taxonomy" id="230812"/>
    <lineage>
        <taxon>Eukaryota</taxon>
        <taxon>Fungi</taxon>
        <taxon>Dikarya</taxon>
        <taxon>Basidiomycota</taxon>
        <taxon>Agaricomycotina</taxon>
        <taxon>Agaricomycetes</taxon>
        <taxon>Agaricomycetidae</taxon>
        <taxon>Agaricales</taxon>
        <taxon>Marasmiineae</taxon>
        <taxon>Mycenaceae</taxon>
        <taxon>Mycena</taxon>
    </lineage>
</organism>
<dbReference type="AlphaFoldDB" id="A0A8H6XJL9"/>
<dbReference type="InterPro" id="IPR002347">
    <property type="entry name" value="SDR_fam"/>
</dbReference>
<dbReference type="GO" id="GO:0016491">
    <property type="term" value="F:oxidoreductase activity"/>
    <property type="evidence" value="ECO:0007669"/>
    <property type="project" value="UniProtKB-KW"/>
</dbReference>
<evidence type="ECO:0000256" key="2">
    <source>
        <dbReference type="ARBA" id="ARBA00023002"/>
    </source>
</evidence>
<dbReference type="InterPro" id="IPR036291">
    <property type="entry name" value="NAD(P)-bd_dom_sf"/>
</dbReference>
<evidence type="ECO:0000256" key="1">
    <source>
        <dbReference type="ARBA" id="ARBA00006484"/>
    </source>
</evidence>
<keyword evidence="4" id="KW-1185">Reference proteome</keyword>
<gene>
    <name evidence="3" type="ORF">MSAN_02067500</name>
</gene>
<comment type="similarity">
    <text evidence="1">Belongs to the short-chain dehydrogenases/reductases (SDR) family.</text>
</comment>
<dbReference type="Pfam" id="PF00106">
    <property type="entry name" value="adh_short"/>
    <property type="match status" value="1"/>
</dbReference>